<dbReference type="Proteomes" id="UP000268350">
    <property type="component" value="Unassembled WGS sequence"/>
</dbReference>
<evidence type="ECO:0000256" key="1">
    <source>
        <dbReference type="SAM" id="MobiDB-lite"/>
    </source>
</evidence>
<evidence type="ECO:0000313" key="4">
    <source>
        <dbReference type="Proteomes" id="UP000268350"/>
    </source>
</evidence>
<feature type="non-terminal residue" evidence="3">
    <location>
        <position position="1"/>
    </location>
</feature>
<organism evidence="3 4">
    <name type="scientific">Drosophila guanche</name>
    <name type="common">Fruit fly</name>
    <dbReference type="NCBI Taxonomy" id="7266"/>
    <lineage>
        <taxon>Eukaryota</taxon>
        <taxon>Metazoa</taxon>
        <taxon>Ecdysozoa</taxon>
        <taxon>Arthropoda</taxon>
        <taxon>Hexapoda</taxon>
        <taxon>Insecta</taxon>
        <taxon>Pterygota</taxon>
        <taxon>Neoptera</taxon>
        <taxon>Endopterygota</taxon>
        <taxon>Diptera</taxon>
        <taxon>Brachycera</taxon>
        <taxon>Muscomorpha</taxon>
        <taxon>Ephydroidea</taxon>
        <taxon>Drosophilidae</taxon>
        <taxon>Drosophila</taxon>
        <taxon>Sophophora</taxon>
    </lineage>
</organism>
<dbReference type="InterPro" id="IPR000477">
    <property type="entry name" value="RT_dom"/>
</dbReference>
<sequence>PICLLDTIGKVFEKVIATRLSAAIEAAGGLSPEQYGFRKGKSTLDAISKVVKTAEEACAGSRWRGGSKSYCLVVTLDIRNAFNSADWSRTLEALQRFNIPGYLQRIAPNTSMVGFADDVAIVVVAKHLAAAEELANAAVRAVESWLTVAGLDLAAQKTEAVLISSRKAVETASVQVGGTTIRSQRAIKYLGVLIDTRLSFKEHLEYVQRKASGTAGALSRMLLNTRGPKQATRKLLTSVVTSQILYAAPAWAKAAQVKTYMRGVEATYRLCALRIACSFRTVSDEAALVIAGQVPLRELIRERAEIHTAVPGRHPRGHGGRGAAGRQRPEPQEGTGAGRDSQPSDEAGTSADPKRGHGSVQQMPTRGYVPIEVEEATAPFAVQAGQAAG</sequence>
<dbReference type="Pfam" id="PF00078">
    <property type="entry name" value="RVT_1"/>
    <property type="match status" value="1"/>
</dbReference>
<evidence type="ECO:0000313" key="3">
    <source>
        <dbReference type="EMBL" id="SPP81369.1"/>
    </source>
</evidence>
<protein>
    <submittedName>
        <fullName evidence="3">Blast:Putative 115 kDa protein in type-1 retrotransposable element R1DM</fullName>
    </submittedName>
</protein>
<dbReference type="STRING" id="7266.A0A3B0K5U0"/>
<dbReference type="AlphaFoldDB" id="A0A3B0K5U0"/>
<gene>
    <name evidence="3" type="ORF">DGUA_6G006390</name>
</gene>
<name>A0A3B0K5U0_DROGU</name>
<evidence type="ECO:0000259" key="2">
    <source>
        <dbReference type="Pfam" id="PF00078"/>
    </source>
</evidence>
<proteinExistence type="predicted"/>
<dbReference type="EMBL" id="OUUW01000005">
    <property type="protein sequence ID" value="SPP81369.1"/>
    <property type="molecule type" value="Genomic_DNA"/>
</dbReference>
<dbReference type="PANTHER" id="PTHR33481">
    <property type="entry name" value="REVERSE TRANSCRIPTASE"/>
    <property type="match status" value="1"/>
</dbReference>
<keyword evidence="4" id="KW-1185">Reference proteome</keyword>
<feature type="region of interest" description="Disordered" evidence="1">
    <location>
        <begin position="307"/>
        <end position="371"/>
    </location>
</feature>
<reference evidence="4" key="1">
    <citation type="submission" date="2018-01" db="EMBL/GenBank/DDBJ databases">
        <authorList>
            <person name="Alioto T."/>
            <person name="Alioto T."/>
        </authorList>
    </citation>
    <scope>NUCLEOTIDE SEQUENCE [LARGE SCALE GENOMIC DNA]</scope>
</reference>
<dbReference type="PANTHER" id="PTHR33481:SF1">
    <property type="entry name" value="ENDONUCLEASE_EXONUCLEASE_PHOSPHATASE DOMAIN-CONTAINING PROTEIN-RELATED"/>
    <property type="match status" value="1"/>
</dbReference>
<dbReference type="OMA" id="TTHIEVA"/>
<feature type="domain" description="Reverse transcriptase" evidence="2">
    <location>
        <begin position="1"/>
        <end position="102"/>
    </location>
</feature>
<feature type="non-terminal residue" evidence="3">
    <location>
        <position position="389"/>
    </location>
</feature>
<accession>A0A3B0K5U0</accession>
<dbReference type="CDD" id="cd01650">
    <property type="entry name" value="RT_nLTR_like"/>
    <property type="match status" value="1"/>
</dbReference>